<proteinExistence type="predicted"/>
<dbReference type="AlphaFoldDB" id="A0A310SJR4"/>
<dbReference type="EMBL" id="KQ766603">
    <property type="protein sequence ID" value="OAD53652.1"/>
    <property type="molecule type" value="Genomic_DNA"/>
</dbReference>
<protein>
    <submittedName>
        <fullName evidence="1">Uncharacterized protein</fullName>
    </submittedName>
</protein>
<sequence>MARRDQCDHYLKTLSGYCKIADSMDSTISLKPKANIDVLGVHEAQSTTRAPLDCDN</sequence>
<name>A0A310SJR4_9HYME</name>
<keyword evidence="2" id="KW-1185">Reference proteome</keyword>
<organism evidence="1 2">
    <name type="scientific">Eufriesea mexicana</name>
    <dbReference type="NCBI Taxonomy" id="516756"/>
    <lineage>
        <taxon>Eukaryota</taxon>
        <taxon>Metazoa</taxon>
        <taxon>Ecdysozoa</taxon>
        <taxon>Arthropoda</taxon>
        <taxon>Hexapoda</taxon>
        <taxon>Insecta</taxon>
        <taxon>Pterygota</taxon>
        <taxon>Neoptera</taxon>
        <taxon>Endopterygota</taxon>
        <taxon>Hymenoptera</taxon>
        <taxon>Apocrita</taxon>
        <taxon>Aculeata</taxon>
        <taxon>Apoidea</taxon>
        <taxon>Anthophila</taxon>
        <taxon>Apidae</taxon>
        <taxon>Eufriesea</taxon>
    </lineage>
</organism>
<reference evidence="1 2" key="1">
    <citation type="submission" date="2015-07" db="EMBL/GenBank/DDBJ databases">
        <title>The genome of Eufriesea mexicana.</title>
        <authorList>
            <person name="Pan H."/>
            <person name="Kapheim K."/>
        </authorList>
    </citation>
    <scope>NUCLEOTIDE SEQUENCE [LARGE SCALE GENOMIC DNA]</scope>
    <source>
        <strain evidence="1">0111107269</strain>
        <tissue evidence="1">Whole body</tissue>
    </source>
</reference>
<evidence type="ECO:0000313" key="2">
    <source>
        <dbReference type="Proteomes" id="UP000250275"/>
    </source>
</evidence>
<gene>
    <name evidence="1" type="ORF">WN48_09665</name>
</gene>
<accession>A0A310SJR4</accession>
<dbReference type="Proteomes" id="UP000250275">
    <property type="component" value="Unassembled WGS sequence"/>
</dbReference>
<evidence type="ECO:0000313" key="1">
    <source>
        <dbReference type="EMBL" id="OAD53652.1"/>
    </source>
</evidence>